<dbReference type="NCBIfam" id="NF000996">
    <property type="entry name" value="PRK00105.1"/>
    <property type="match status" value="1"/>
</dbReference>
<comment type="similarity">
    <text evidence="2 10">Belongs to the CobT family.</text>
</comment>
<evidence type="ECO:0000256" key="4">
    <source>
        <dbReference type="ARBA" id="ARBA00015486"/>
    </source>
</evidence>
<evidence type="ECO:0000256" key="3">
    <source>
        <dbReference type="ARBA" id="ARBA00011991"/>
    </source>
</evidence>
<evidence type="ECO:0000256" key="10">
    <source>
        <dbReference type="HAMAP-Rule" id="MF_00230"/>
    </source>
</evidence>
<sequence length="345" mass="36672">MRWSVPPVSRDREREVRHFIDNKTKPIGSLGMLESAALQLALIQGKMKPRIVRPSWLVFAGDHGITAEGVSSYPSAVTRQMVLNFISGGAAINVFARLHGIDLKIVDAGIAGDVPSHPNLIDRKIAMGTANFLVAPAMTLEQCETALATGEHLVETLAEDGCNTVGFGEMGIGNTSSAAVLMHLMTGLPLESCVGRGTGLDESGVARKLAILEQAAARVPHCRTPLAALQQYGGFELAMICGGMLAAARLGMSIVVDGFIVTAALLVAQKISPPVLDYCFFGHCSNERGHRDMLRFLDRKSLLQLDMRLGEGTGAALAIPILRAACAFMSDMASFDDAGVSRADE</sequence>
<comment type="pathway">
    <text evidence="1 10">Nucleoside biosynthesis; alpha-ribazole biosynthesis; alpha-ribazole from 5,6-dimethylbenzimidazole: step 1/2.</text>
</comment>
<evidence type="ECO:0000256" key="1">
    <source>
        <dbReference type="ARBA" id="ARBA00005049"/>
    </source>
</evidence>
<dbReference type="GO" id="GO:0008939">
    <property type="term" value="F:nicotinate-nucleotide-dimethylbenzimidazole phosphoribosyltransferase activity"/>
    <property type="evidence" value="ECO:0007669"/>
    <property type="project" value="UniProtKB-UniRule"/>
</dbReference>
<keyword evidence="6 10" id="KW-0328">Glycosyltransferase</keyword>
<dbReference type="InterPro" id="IPR003200">
    <property type="entry name" value="Nict_dMeBzImd_PRibTrfase"/>
</dbReference>
<dbReference type="Pfam" id="PF02277">
    <property type="entry name" value="DBI_PRT"/>
    <property type="match status" value="1"/>
</dbReference>
<organism evidence="11 12">
    <name type="scientific">Sulfidibacter corallicola</name>
    <dbReference type="NCBI Taxonomy" id="2818388"/>
    <lineage>
        <taxon>Bacteria</taxon>
        <taxon>Pseudomonadati</taxon>
        <taxon>Acidobacteriota</taxon>
        <taxon>Holophagae</taxon>
        <taxon>Acanthopleuribacterales</taxon>
        <taxon>Acanthopleuribacteraceae</taxon>
        <taxon>Sulfidibacter</taxon>
    </lineage>
</organism>
<dbReference type="Gene3D" id="1.10.1610.10">
    <property type="match status" value="1"/>
</dbReference>
<dbReference type="PANTHER" id="PTHR43463:SF1">
    <property type="entry name" value="NICOTINATE-NUCLEOTIDE--DIMETHYLBENZIMIDAZOLE PHOSPHORIBOSYLTRANSFERASE"/>
    <property type="match status" value="1"/>
</dbReference>
<accession>A0A8A4TTJ3</accession>
<dbReference type="SUPFAM" id="SSF52733">
    <property type="entry name" value="Nicotinate mononucleotide:5,6-dimethylbenzimidazole phosphoribosyltransferase (CobT)"/>
    <property type="match status" value="1"/>
</dbReference>
<reference evidence="11" key="1">
    <citation type="submission" date="2021-03" db="EMBL/GenBank/DDBJ databases">
        <title>Acanthopleuribacteraceae sp. M133.</title>
        <authorList>
            <person name="Wang G."/>
        </authorList>
    </citation>
    <scope>NUCLEOTIDE SEQUENCE</scope>
    <source>
        <strain evidence="11">M133</strain>
    </source>
</reference>
<evidence type="ECO:0000256" key="8">
    <source>
        <dbReference type="ARBA" id="ARBA00030686"/>
    </source>
</evidence>
<dbReference type="PANTHER" id="PTHR43463">
    <property type="entry name" value="NICOTINATE-NUCLEOTIDE--DIMETHYLBENZIMIDAZOLE PHOSPHORIBOSYLTRANSFERASE"/>
    <property type="match status" value="1"/>
</dbReference>
<evidence type="ECO:0000313" key="12">
    <source>
        <dbReference type="Proteomes" id="UP000663929"/>
    </source>
</evidence>
<dbReference type="HAMAP" id="MF_00230">
    <property type="entry name" value="CobT"/>
    <property type="match status" value="1"/>
</dbReference>
<evidence type="ECO:0000256" key="7">
    <source>
        <dbReference type="ARBA" id="ARBA00022679"/>
    </source>
</evidence>
<name>A0A8A4TTJ3_SULCO</name>
<dbReference type="UniPathway" id="UPA00061">
    <property type="reaction ID" value="UER00516"/>
</dbReference>
<dbReference type="InterPro" id="IPR023195">
    <property type="entry name" value="Nict_dMeBzImd_PRibTrfase_N"/>
</dbReference>
<protein>
    <recommendedName>
        <fullName evidence="4 10">Nicotinate-nucleotide--dimethylbenzimidazole phosphoribosyltransferase</fullName>
        <shortName evidence="10">NN:DBI PRT</shortName>
        <ecNumber evidence="3 10">2.4.2.21</ecNumber>
    </recommendedName>
    <alternativeName>
        <fullName evidence="8 10">N(1)-alpha-phosphoribosyltransferase</fullName>
    </alternativeName>
</protein>
<evidence type="ECO:0000313" key="11">
    <source>
        <dbReference type="EMBL" id="QTD52391.1"/>
    </source>
</evidence>
<dbReference type="GO" id="GO:0009236">
    <property type="term" value="P:cobalamin biosynthetic process"/>
    <property type="evidence" value="ECO:0007669"/>
    <property type="project" value="UniProtKB-UniRule"/>
</dbReference>
<comment type="function">
    <text evidence="10">Catalyzes the synthesis of alpha-ribazole-5'-phosphate from nicotinate mononucleotide (NAMN) and 5,6-dimethylbenzimidazole (DMB).</text>
</comment>
<dbReference type="AlphaFoldDB" id="A0A8A4TTJ3"/>
<comment type="catalytic activity">
    <reaction evidence="9 10">
        <text>5,6-dimethylbenzimidazole + nicotinate beta-D-ribonucleotide = alpha-ribazole 5'-phosphate + nicotinate + H(+)</text>
        <dbReference type="Rhea" id="RHEA:11196"/>
        <dbReference type="ChEBI" id="CHEBI:15378"/>
        <dbReference type="ChEBI" id="CHEBI:15890"/>
        <dbReference type="ChEBI" id="CHEBI:32544"/>
        <dbReference type="ChEBI" id="CHEBI:57502"/>
        <dbReference type="ChEBI" id="CHEBI:57918"/>
        <dbReference type="EC" id="2.4.2.21"/>
    </reaction>
</comment>
<evidence type="ECO:0000256" key="2">
    <source>
        <dbReference type="ARBA" id="ARBA00007110"/>
    </source>
</evidence>
<gene>
    <name evidence="10 11" type="primary">cobT</name>
    <name evidence="11" type="ORF">J3U87_07950</name>
</gene>
<feature type="active site" description="Proton acceptor" evidence="10">
    <location>
        <position position="311"/>
    </location>
</feature>
<dbReference type="CDD" id="cd02439">
    <property type="entry name" value="DMB-PRT_CobT"/>
    <property type="match status" value="1"/>
</dbReference>
<evidence type="ECO:0000256" key="6">
    <source>
        <dbReference type="ARBA" id="ARBA00022676"/>
    </source>
</evidence>
<dbReference type="EMBL" id="CP071793">
    <property type="protein sequence ID" value="QTD52391.1"/>
    <property type="molecule type" value="Genomic_DNA"/>
</dbReference>
<dbReference type="InterPro" id="IPR036087">
    <property type="entry name" value="Nict_dMeBzImd_PRibTrfase_sf"/>
</dbReference>
<evidence type="ECO:0000256" key="9">
    <source>
        <dbReference type="ARBA" id="ARBA00047340"/>
    </source>
</evidence>
<dbReference type="EC" id="2.4.2.21" evidence="3 10"/>
<dbReference type="Gene3D" id="3.40.50.10210">
    <property type="match status" value="1"/>
</dbReference>
<dbReference type="NCBIfam" id="TIGR03160">
    <property type="entry name" value="cobT_DBIPRT"/>
    <property type="match status" value="1"/>
</dbReference>
<dbReference type="KEGG" id="scor:J3U87_07950"/>
<keyword evidence="12" id="KW-1185">Reference proteome</keyword>
<keyword evidence="7 10" id="KW-0808">Transferase</keyword>
<dbReference type="RefSeq" id="WP_237382499.1">
    <property type="nucleotide sequence ID" value="NZ_CP071793.1"/>
</dbReference>
<dbReference type="Proteomes" id="UP000663929">
    <property type="component" value="Chromosome"/>
</dbReference>
<proteinExistence type="inferred from homology"/>
<evidence type="ECO:0000256" key="5">
    <source>
        <dbReference type="ARBA" id="ARBA00022573"/>
    </source>
</evidence>
<dbReference type="InterPro" id="IPR017846">
    <property type="entry name" value="Nict_dMeBzImd_PRibTrfase_bact"/>
</dbReference>
<keyword evidence="5 10" id="KW-0169">Cobalamin biosynthesis</keyword>
<dbReference type="FunFam" id="3.40.50.10210:FF:000001">
    <property type="entry name" value="Nicotinate-nucleotide--dimethylbenzimidazole phosphoribosyltransferase"/>
    <property type="match status" value="1"/>
</dbReference>